<dbReference type="InterPro" id="IPR029063">
    <property type="entry name" value="SAM-dependent_MTases_sf"/>
</dbReference>
<dbReference type="Gene3D" id="3.40.50.150">
    <property type="entry name" value="Vaccinia Virus protein VP39"/>
    <property type="match status" value="1"/>
</dbReference>
<dbReference type="Proteomes" id="UP001296873">
    <property type="component" value="Unassembled WGS sequence"/>
</dbReference>
<dbReference type="InterPro" id="IPR013216">
    <property type="entry name" value="Methyltransf_11"/>
</dbReference>
<reference evidence="3 4" key="1">
    <citation type="journal article" date="2020" name="Microorganisms">
        <title>Osmotic Adaptation and Compatible Solute Biosynthesis of Phototrophic Bacteria as Revealed from Genome Analyses.</title>
        <authorList>
            <person name="Imhoff J.F."/>
            <person name="Rahn T."/>
            <person name="Kunzel S."/>
            <person name="Keller A."/>
            <person name="Neulinger S.C."/>
        </authorList>
    </citation>
    <scope>NUCLEOTIDE SEQUENCE [LARGE SCALE GENOMIC DNA]</scope>
    <source>
        <strain evidence="3 4">DSM 9895</strain>
    </source>
</reference>
<gene>
    <name evidence="3" type="ORF">CKO28_05990</name>
</gene>
<feature type="domain" description="Methyltransferase type 11" evidence="2">
    <location>
        <begin position="155"/>
        <end position="241"/>
    </location>
</feature>
<keyword evidence="4" id="KW-1185">Reference proteome</keyword>
<organism evidence="3 4">
    <name type="scientific">Rhodovibrio sodomensis</name>
    <dbReference type="NCBI Taxonomy" id="1088"/>
    <lineage>
        <taxon>Bacteria</taxon>
        <taxon>Pseudomonadati</taxon>
        <taxon>Pseudomonadota</taxon>
        <taxon>Alphaproteobacteria</taxon>
        <taxon>Rhodospirillales</taxon>
        <taxon>Rhodovibrionaceae</taxon>
        <taxon>Rhodovibrio</taxon>
    </lineage>
</organism>
<dbReference type="Pfam" id="PF08241">
    <property type="entry name" value="Methyltransf_11"/>
    <property type="match status" value="1"/>
</dbReference>
<comment type="caution">
    <text evidence="3">The sequence shown here is derived from an EMBL/GenBank/DDBJ whole genome shotgun (WGS) entry which is preliminary data.</text>
</comment>
<dbReference type="SUPFAM" id="SSF53335">
    <property type="entry name" value="S-adenosyl-L-methionine-dependent methyltransferases"/>
    <property type="match status" value="1"/>
</dbReference>
<evidence type="ECO:0000256" key="1">
    <source>
        <dbReference type="SAM" id="MobiDB-lite"/>
    </source>
</evidence>
<feature type="compositionally biased region" description="Basic and acidic residues" evidence="1">
    <location>
        <begin position="18"/>
        <end position="28"/>
    </location>
</feature>
<feature type="region of interest" description="Disordered" evidence="1">
    <location>
        <begin position="18"/>
        <end position="40"/>
    </location>
</feature>
<name>A0ABS1DCC0_9PROT</name>
<proteinExistence type="predicted"/>
<evidence type="ECO:0000313" key="4">
    <source>
        <dbReference type="Proteomes" id="UP001296873"/>
    </source>
</evidence>
<evidence type="ECO:0000313" key="3">
    <source>
        <dbReference type="EMBL" id="MBK1667582.1"/>
    </source>
</evidence>
<accession>A0ABS1DCC0</accession>
<sequence>MPFHVGSDLIREIDEAHRERRGRVRDGHLPAAGQGDHAGAEGLDALSEQGLKHGALLGVAWACLSRTWGQWRWIGRYFGHEKRIGPISGSLNTVGKGVRMRNENGWRPSKIDWQPDGSWRIRSTGVGAGSLLTATLQQAALIPLVRRHVRGDVADIGAGEAPFYGGYRDQALSIVCVDWGQSLHDVGRHSDHLADLNVALPLDSESVDAALMSSVLEHIAEPKRLLSEVARVLRTGGALVLEVPFLYWLHEEPHDYHRYTCHALKHMAEQAGLEVEALEAYGHAPAVLVDIQSKLAITLIDGAVGRAPRRVRGVMRRVGHGVVRLYQRLALAAFNLPWVRRALQGSRLQASFPLGYVAVLRRKAAA</sequence>
<dbReference type="CDD" id="cd02440">
    <property type="entry name" value="AdoMet_MTases"/>
    <property type="match status" value="1"/>
</dbReference>
<evidence type="ECO:0000259" key="2">
    <source>
        <dbReference type="Pfam" id="PF08241"/>
    </source>
</evidence>
<protein>
    <recommendedName>
        <fullName evidence="2">Methyltransferase type 11 domain-containing protein</fullName>
    </recommendedName>
</protein>
<dbReference type="EMBL" id="NRRL01000009">
    <property type="protein sequence ID" value="MBK1667582.1"/>
    <property type="molecule type" value="Genomic_DNA"/>
</dbReference>